<dbReference type="GO" id="GO:0004497">
    <property type="term" value="F:monooxygenase activity"/>
    <property type="evidence" value="ECO:0007669"/>
    <property type="project" value="UniProtKB-KW"/>
</dbReference>
<dbReference type="GO" id="GO:0005789">
    <property type="term" value="C:endoplasmic reticulum membrane"/>
    <property type="evidence" value="ECO:0007669"/>
    <property type="project" value="UniProtKB-SubCell"/>
</dbReference>
<dbReference type="PRINTS" id="PR00385">
    <property type="entry name" value="P450"/>
</dbReference>
<dbReference type="InterPro" id="IPR002401">
    <property type="entry name" value="Cyt_P450_E_grp-I"/>
</dbReference>
<dbReference type="Pfam" id="PF00067">
    <property type="entry name" value="p450"/>
    <property type="match status" value="1"/>
</dbReference>
<evidence type="ECO:0008006" key="19">
    <source>
        <dbReference type="Google" id="ProtNLM"/>
    </source>
</evidence>
<keyword evidence="16" id="KW-1133">Transmembrane helix</keyword>
<dbReference type="InterPro" id="IPR017972">
    <property type="entry name" value="Cyt_P450_CS"/>
</dbReference>
<comment type="cofactor">
    <cofactor evidence="1 13">
        <name>heme</name>
        <dbReference type="ChEBI" id="CHEBI:30413"/>
    </cofactor>
</comment>
<keyword evidence="8" id="KW-0492">Microsome</keyword>
<accession>A0AAD8A862</accession>
<keyword evidence="7" id="KW-0256">Endoplasmic reticulum</keyword>
<evidence type="ECO:0000313" key="17">
    <source>
        <dbReference type="EMBL" id="KAJ9594229.1"/>
    </source>
</evidence>
<evidence type="ECO:0000256" key="12">
    <source>
        <dbReference type="ARBA" id="ARBA00023136"/>
    </source>
</evidence>
<dbReference type="Gene3D" id="1.10.630.10">
    <property type="entry name" value="Cytochrome P450"/>
    <property type="match status" value="1"/>
</dbReference>
<comment type="caution">
    <text evidence="17">The sequence shown here is derived from an EMBL/GenBank/DDBJ whole genome shotgun (WGS) entry which is preliminary data.</text>
</comment>
<evidence type="ECO:0000313" key="18">
    <source>
        <dbReference type="Proteomes" id="UP001233999"/>
    </source>
</evidence>
<comment type="similarity">
    <text evidence="4 14">Belongs to the cytochrome P450 family.</text>
</comment>
<reference evidence="17" key="2">
    <citation type="submission" date="2023-05" db="EMBL/GenBank/DDBJ databases">
        <authorList>
            <person name="Fouks B."/>
        </authorList>
    </citation>
    <scope>NUCLEOTIDE SEQUENCE</scope>
    <source>
        <strain evidence="17">Stay&amp;Tobe</strain>
        <tissue evidence="17">Testes</tissue>
    </source>
</reference>
<evidence type="ECO:0000256" key="10">
    <source>
        <dbReference type="ARBA" id="ARBA00023004"/>
    </source>
</evidence>
<evidence type="ECO:0000256" key="11">
    <source>
        <dbReference type="ARBA" id="ARBA00023033"/>
    </source>
</evidence>
<feature type="transmembrane region" description="Helical" evidence="16">
    <location>
        <begin position="20"/>
        <end position="38"/>
    </location>
</feature>
<evidence type="ECO:0000256" key="2">
    <source>
        <dbReference type="ARBA" id="ARBA00004174"/>
    </source>
</evidence>
<feature type="compositionally biased region" description="Basic and acidic residues" evidence="15">
    <location>
        <begin position="439"/>
        <end position="452"/>
    </location>
</feature>
<sequence length="526" mass="61025">VHFFRWKTPHERHMLSNMLTLWLLGILATLVLGIYFYATRYFKFWKRLGVPYVTPYPLVGSLKDVAFQKSNIGEFLKDVYKEHKGFRYVGFYSFDQPAIVVRDLDLIKNVLVKDSHNFADHLLAMDEDLDPLGSKNLFTMKGPKWRHMRVNLSPTFTSGKMKNMFALVEQCGQQFDKYLENSVAQSSTVDMKNATSKFTIDVICSCAFGIESNSLKNPNAEFTHQLKKTFEFDTLRSLKATVAVFSPGLLKVLRMKLFENSMYDFIRDAVWNTINYREKNGISRKDFLDILRELRKKADNLKSDDPLYNLEDDYYVAQAFSFFTAGFETSSTTMSFALYELALQQEIQKRLREEICEVLHKHNNQVTYEALQEMKYLDMVVNETLRKYPVLPFLDRKNIRSQEIPAPSGEGRTTIPAGIGVYIPLLGLHYDPEYYPEPEKFDPERFTDENKQSRPNYTHMPFGDGPRTCIGMRFGLMQTKTGLTHILSRYQVEPCKETQIPLEFDKKSFLMSSKGGIHLKLNKTTI</sequence>
<keyword evidence="16" id="KW-0812">Transmembrane</keyword>
<dbReference type="GO" id="GO:0005506">
    <property type="term" value="F:iron ion binding"/>
    <property type="evidence" value="ECO:0007669"/>
    <property type="project" value="InterPro"/>
</dbReference>
<proteinExistence type="inferred from homology"/>
<evidence type="ECO:0000256" key="16">
    <source>
        <dbReference type="SAM" id="Phobius"/>
    </source>
</evidence>
<evidence type="ECO:0000256" key="1">
    <source>
        <dbReference type="ARBA" id="ARBA00001971"/>
    </source>
</evidence>
<dbReference type="InterPro" id="IPR001128">
    <property type="entry name" value="Cyt_P450"/>
</dbReference>
<evidence type="ECO:0000256" key="6">
    <source>
        <dbReference type="ARBA" id="ARBA00022723"/>
    </source>
</evidence>
<evidence type="ECO:0000256" key="7">
    <source>
        <dbReference type="ARBA" id="ARBA00022824"/>
    </source>
</evidence>
<evidence type="ECO:0000256" key="4">
    <source>
        <dbReference type="ARBA" id="ARBA00010617"/>
    </source>
</evidence>
<evidence type="ECO:0000256" key="8">
    <source>
        <dbReference type="ARBA" id="ARBA00022848"/>
    </source>
</evidence>
<name>A0AAD8A862_DIPPU</name>
<gene>
    <name evidence="17" type="ORF">L9F63_014389</name>
</gene>
<dbReference type="GO" id="GO:0016705">
    <property type="term" value="F:oxidoreductase activity, acting on paired donors, with incorporation or reduction of molecular oxygen"/>
    <property type="evidence" value="ECO:0007669"/>
    <property type="project" value="InterPro"/>
</dbReference>
<dbReference type="InterPro" id="IPR050476">
    <property type="entry name" value="Insect_CytP450_Detox"/>
</dbReference>
<dbReference type="SUPFAM" id="SSF48264">
    <property type="entry name" value="Cytochrome P450"/>
    <property type="match status" value="1"/>
</dbReference>
<dbReference type="PANTHER" id="PTHR24292">
    <property type="entry name" value="CYTOCHROME P450"/>
    <property type="match status" value="1"/>
</dbReference>
<organism evidence="17 18">
    <name type="scientific">Diploptera punctata</name>
    <name type="common">Pacific beetle cockroach</name>
    <dbReference type="NCBI Taxonomy" id="6984"/>
    <lineage>
        <taxon>Eukaryota</taxon>
        <taxon>Metazoa</taxon>
        <taxon>Ecdysozoa</taxon>
        <taxon>Arthropoda</taxon>
        <taxon>Hexapoda</taxon>
        <taxon>Insecta</taxon>
        <taxon>Pterygota</taxon>
        <taxon>Neoptera</taxon>
        <taxon>Polyneoptera</taxon>
        <taxon>Dictyoptera</taxon>
        <taxon>Blattodea</taxon>
        <taxon>Blaberoidea</taxon>
        <taxon>Blaberidae</taxon>
        <taxon>Diplopterinae</taxon>
        <taxon>Diploptera</taxon>
    </lineage>
</organism>
<evidence type="ECO:0000256" key="15">
    <source>
        <dbReference type="SAM" id="MobiDB-lite"/>
    </source>
</evidence>
<keyword evidence="9 14" id="KW-0560">Oxidoreductase</keyword>
<evidence type="ECO:0000256" key="9">
    <source>
        <dbReference type="ARBA" id="ARBA00023002"/>
    </source>
</evidence>
<evidence type="ECO:0000256" key="5">
    <source>
        <dbReference type="ARBA" id="ARBA00022617"/>
    </source>
</evidence>
<keyword evidence="6 13" id="KW-0479">Metal-binding</keyword>
<keyword evidence="5 13" id="KW-0349">Heme</keyword>
<keyword evidence="11 14" id="KW-0503">Monooxygenase</keyword>
<feature type="non-terminal residue" evidence="17">
    <location>
        <position position="526"/>
    </location>
</feature>
<dbReference type="CDD" id="cd11056">
    <property type="entry name" value="CYP6-like"/>
    <property type="match status" value="1"/>
</dbReference>
<keyword evidence="18" id="KW-1185">Reference proteome</keyword>
<comment type="subcellular location">
    <subcellularLocation>
        <location evidence="3">Endoplasmic reticulum membrane</location>
        <topology evidence="3">Peripheral membrane protein</topology>
    </subcellularLocation>
    <subcellularLocation>
        <location evidence="2">Microsome membrane</location>
        <topology evidence="2">Peripheral membrane protein</topology>
    </subcellularLocation>
</comment>
<dbReference type="GO" id="GO:0020037">
    <property type="term" value="F:heme binding"/>
    <property type="evidence" value="ECO:0007669"/>
    <property type="project" value="InterPro"/>
</dbReference>
<keyword evidence="12 16" id="KW-0472">Membrane</keyword>
<evidence type="ECO:0000256" key="13">
    <source>
        <dbReference type="PIRSR" id="PIRSR602401-1"/>
    </source>
</evidence>
<dbReference type="PRINTS" id="PR00463">
    <property type="entry name" value="EP450I"/>
</dbReference>
<feature type="region of interest" description="Disordered" evidence="15">
    <location>
        <begin position="439"/>
        <end position="462"/>
    </location>
</feature>
<dbReference type="InterPro" id="IPR036396">
    <property type="entry name" value="Cyt_P450_sf"/>
</dbReference>
<dbReference type="PANTHER" id="PTHR24292:SF45">
    <property type="entry name" value="CYTOCHROME P450 6G1-RELATED"/>
    <property type="match status" value="1"/>
</dbReference>
<dbReference type="FunFam" id="1.10.630.10:FF:000042">
    <property type="entry name" value="Cytochrome P450"/>
    <property type="match status" value="1"/>
</dbReference>
<evidence type="ECO:0000256" key="3">
    <source>
        <dbReference type="ARBA" id="ARBA00004406"/>
    </source>
</evidence>
<dbReference type="PROSITE" id="PS00086">
    <property type="entry name" value="CYTOCHROME_P450"/>
    <property type="match status" value="1"/>
</dbReference>
<reference evidence="17" key="1">
    <citation type="journal article" date="2023" name="IScience">
        <title>Live-bearing cockroach genome reveals convergent evolutionary mechanisms linked to viviparity in insects and beyond.</title>
        <authorList>
            <person name="Fouks B."/>
            <person name="Harrison M.C."/>
            <person name="Mikhailova A.A."/>
            <person name="Marchal E."/>
            <person name="English S."/>
            <person name="Carruthers M."/>
            <person name="Jennings E.C."/>
            <person name="Chiamaka E.L."/>
            <person name="Frigard R.A."/>
            <person name="Pippel M."/>
            <person name="Attardo G.M."/>
            <person name="Benoit J.B."/>
            <person name="Bornberg-Bauer E."/>
            <person name="Tobe S.S."/>
        </authorList>
    </citation>
    <scope>NUCLEOTIDE SEQUENCE</scope>
    <source>
        <strain evidence="17">Stay&amp;Tobe</strain>
    </source>
</reference>
<dbReference type="Proteomes" id="UP001233999">
    <property type="component" value="Unassembled WGS sequence"/>
</dbReference>
<protein>
    <recommendedName>
        <fullName evidence="19">Cytochrome P450</fullName>
    </recommendedName>
</protein>
<feature type="binding site" description="axial binding residue" evidence="13">
    <location>
        <position position="469"/>
    </location>
    <ligand>
        <name>heme</name>
        <dbReference type="ChEBI" id="CHEBI:30413"/>
    </ligand>
    <ligandPart>
        <name>Fe</name>
        <dbReference type="ChEBI" id="CHEBI:18248"/>
    </ligandPart>
</feature>
<dbReference type="AlphaFoldDB" id="A0AAD8A862"/>
<keyword evidence="10 13" id="KW-0408">Iron</keyword>
<dbReference type="EMBL" id="JASPKZ010003064">
    <property type="protein sequence ID" value="KAJ9594229.1"/>
    <property type="molecule type" value="Genomic_DNA"/>
</dbReference>
<evidence type="ECO:0000256" key="14">
    <source>
        <dbReference type="RuleBase" id="RU000461"/>
    </source>
</evidence>